<accession>A0ABD2MLI0</accession>
<evidence type="ECO:0000256" key="6">
    <source>
        <dbReference type="ARBA" id="ARBA00023136"/>
    </source>
</evidence>
<evidence type="ECO:0000256" key="4">
    <source>
        <dbReference type="ARBA" id="ARBA00022989"/>
    </source>
</evidence>
<keyword evidence="6 9" id="KW-0472">Membrane</keyword>
<evidence type="ECO:0000313" key="12">
    <source>
        <dbReference type="Proteomes" id="UP001516400"/>
    </source>
</evidence>
<keyword evidence="5" id="KW-0297">G-protein coupled receptor</keyword>
<dbReference type="GO" id="GO:0004930">
    <property type="term" value="F:G protein-coupled receptor activity"/>
    <property type="evidence" value="ECO:0007669"/>
    <property type="project" value="UniProtKB-KW"/>
</dbReference>
<comment type="subcellular location">
    <subcellularLocation>
        <location evidence="1">Membrane</location>
        <topology evidence="1">Multi-pass membrane protein</topology>
    </subcellularLocation>
</comment>
<feature type="transmembrane region" description="Helical" evidence="9">
    <location>
        <begin position="104"/>
        <end position="125"/>
    </location>
</feature>
<evidence type="ECO:0000256" key="1">
    <source>
        <dbReference type="ARBA" id="ARBA00004141"/>
    </source>
</evidence>
<gene>
    <name evidence="11" type="ORF">HHI36_011344</name>
</gene>
<feature type="transmembrane region" description="Helical" evidence="9">
    <location>
        <begin position="6"/>
        <end position="27"/>
    </location>
</feature>
<feature type="transmembrane region" description="Helical" evidence="9">
    <location>
        <begin position="65"/>
        <end position="84"/>
    </location>
</feature>
<dbReference type="Pfam" id="PF00001">
    <property type="entry name" value="7tm_1"/>
    <property type="match status" value="1"/>
</dbReference>
<evidence type="ECO:0000256" key="9">
    <source>
        <dbReference type="SAM" id="Phobius"/>
    </source>
</evidence>
<dbReference type="SUPFAM" id="SSF81321">
    <property type="entry name" value="Family A G protein-coupled receptor-like"/>
    <property type="match status" value="1"/>
</dbReference>
<dbReference type="PANTHER" id="PTHR24243">
    <property type="entry name" value="G-PROTEIN COUPLED RECEPTOR"/>
    <property type="match status" value="1"/>
</dbReference>
<dbReference type="InterPro" id="IPR017452">
    <property type="entry name" value="GPCR_Rhodpsn_7TM"/>
</dbReference>
<name>A0ABD2MLI0_9CUCU</name>
<proteinExistence type="inferred from homology"/>
<evidence type="ECO:0000259" key="10">
    <source>
        <dbReference type="PROSITE" id="PS50262"/>
    </source>
</evidence>
<reference evidence="11 12" key="1">
    <citation type="journal article" date="2021" name="BMC Biol.">
        <title>Horizontally acquired antibacterial genes associated with adaptive radiation of ladybird beetles.</title>
        <authorList>
            <person name="Li H.S."/>
            <person name="Tang X.F."/>
            <person name="Huang Y.H."/>
            <person name="Xu Z.Y."/>
            <person name="Chen M.L."/>
            <person name="Du X.Y."/>
            <person name="Qiu B.Y."/>
            <person name="Chen P.T."/>
            <person name="Zhang W."/>
            <person name="Slipinski A."/>
            <person name="Escalona H.E."/>
            <person name="Waterhouse R.M."/>
            <person name="Zwick A."/>
            <person name="Pang H."/>
        </authorList>
    </citation>
    <scope>NUCLEOTIDE SEQUENCE [LARGE SCALE GENOMIC DNA]</scope>
    <source>
        <strain evidence="11">SYSU2018</strain>
    </source>
</reference>
<keyword evidence="3 9" id="KW-0812">Transmembrane</keyword>
<dbReference type="PRINTS" id="PR00237">
    <property type="entry name" value="GPCRRHODOPSN"/>
</dbReference>
<keyword evidence="4 9" id="KW-1133">Transmembrane helix</keyword>
<evidence type="ECO:0000313" key="11">
    <source>
        <dbReference type="EMBL" id="KAL3267208.1"/>
    </source>
</evidence>
<dbReference type="InterPro" id="IPR000276">
    <property type="entry name" value="GPCR_Rhodpsn"/>
</dbReference>
<keyword evidence="8" id="KW-0807">Transducer</keyword>
<dbReference type="EMBL" id="JABFTP020000001">
    <property type="protein sequence ID" value="KAL3267208.1"/>
    <property type="molecule type" value="Genomic_DNA"/>
</dbReference>
<evidence type="ECO:0000256" key="8">
    <source>
        <dbReference type="ARBA" id="ARBA00023224"/>
    </source>
</evidence>
<evidence type="ECO:0000256" key="3">
    <source>
        <dbReference type="ARBA" id="ARBA00022692"/>
    </source>
</evidence>
<evidence type="ECO:0000256" key="2">
    <source>
        <dbReference type="ARBA" id="ARBA00010663"/>
    </source>
</evidence>
<evidence type="ECO:0000256" key="5">
    <source>
        <dbReference type="ARBA" id="ARBA00023040"/>
    </source>
</evidence>
<evidence type="ECO:0000256" key="7">
    <source>
        <dbReference type="ARBA" id="ARBA00023170"/>
    </source>
</evidence>
<dbReference type="PROSITE" id="PS50262">
    <property type="entry name" value="G_PROTEIN_RECEP_F1_2"/>
    <property type="match status" value="1"/>
</dbReference>
<feature type="domain" description="G-protein coupled receptors family 1 profile" evidence="10">
    <location>
        <begin position="1"/>
        <end position="126"/>
    </location>
</feature>
<keyword evidence="7" id="KW-0675">Receptor</keyword>
<dbReference type="Gene3D" id="1.20.1070.10">
    <property type="entry name" value="Rhodopsin 7-helix transmembrane proteins"/>
    <property type="match status" value="1"/>
</dbReference>
<protein>
    <recommendedName>
        <fullName evidence="10">G-protein coupled receptors family 1 profile domain-containing protein</fullName>
    </recommendedName>
</protein>
<comment type="caution">
    <text evidence="11">The sequence shown here is derived from an EMBL/GenBank/DDBJ whole genome shotgun (WGS) entry which is preliminary data.</text>
</comment>
<dbReference type="PANTHER" id="PTHR24243:SF107">
    <property type="entry name" value="NEUROPEPTIDES CAPA RECEPTOR"/>
    <property type="match status" value="1"/>
</dbReference>
<dbReference type="AlphaFoldDB" id="A0ABD2MLI0"/>
<sequence>MIEQPANFPLIELSFGIFFVLPLIIILTQYIKMSASITNSEKPLNGISGSINGNRLRRRAQSNKSIIRLLLAVVVGFFCCWAPFHAQRLVILYASDWKYIHEFNVWMFFVTGIFYYFSSTLNPILYNVMSRKMRVAFIDTFRAICFKTKVSRNSDLSSSTMYGRRSRSFREETQNIRCSVKKEFNLDDSRTSKRYNLLQHSYKGESIV</sequence>
<dbReference type="Proteomes" id="UP001516400">
    <property type="component" value="Unassembled WGS sequence"/>
</dbReference>
<keyword evidence="12" id="KW-1185">Reference proteome</keyword>
<comment type="similarity">
    <text evidence="2">Belongs to the G-protein coupled receptor 1 family.</text>
</comment>
<organism evidence="11 12">
    <name type="scientific">Cryptolaemus montrouzieri</name>
    <dbReference type="NCBI Taxonomy" id="559131"/>
    <lineage>
        <taxon>Eukaryota</taxon>
        <taxon>Metazoa</taxon>
        <taxon>Ecdysozoa</taxon>
        <taxon>Arthropoda</taxon>
        <taxon>Hexapoda</taxon>
        <taxon>Insecta</taxon>
        <taxon>Pterygota</taxon>
        <taxon>Neoptera</taxon>
        <taxon>Endopterygota</taxon>
        <taxon>Coleoptera</taxon>
        <taxon>Polyphaga</taxon>
        <taxon>Cucujiformia</taxon>
        <taxon>Coccinelloidea</taxon>
        <taxon>Coccinellidae</taxon>
        <taxon>Scymninae</taxon>
        <taxon>Scymnini</taxon>
        <taxon>Cryptolaemus</taxon>
    </lineage>
</organism>
<dbReference type="GO" id="GO:0016020">
    <property type="term" value="C:membrane"/>
    <property type="evidence" value="ECO:0007669"/>
    <property type="project" value="UniProtKB-SubCell"/>
</dbReference>